<dbReference type="KEGG" id="sesp:BN6_56170"/>
<protein>
    <recommendedName>
        <fullName evidence="2">UspA domain-containing protein</fullName>
    </recommendedName>
</protein>
<dbReference type="PANTHER" id="PTHR31964">
    <property type="entry name" value="ADENINE NUCLEOTIDE ALPHA HYDROLASES-LIKE SUPERFAMILY PROTEIN"/>
    <property type="match status" value="1"/>
</dbReference>
<dbReference type="PANTHER" id="PTHR31964:SF113">
    <property type="entry name" value="USPA DOMAIN-CONTAINING PROTEIN"/>
    <property type="match status" value="1"/>
</dbReference>
<dbReference type="eggNOG" id="COG0589">
    <property type="taxonomic scope" value="Bacteria"/>
</dbReference>
<evidence type="ECO:0000256" key="1">
    <source>
        <dbReference type="ARBA" id="ARBA00008791"/>
    </source>
</evidence>
<keyword evidence="4" id="KW-1185">Reference proteome</keyword>
<dbReference type="InterPro" id="IPR014729">
    <property type="entry name" value="Rossmann-like_a/b/a_fold"/>
</dbReference>
<accession>K0K3H4</accession>
<dbReference type="EMBL" id="HE804045">
    <property type="protein sequence ID" value="CCH32876.1"/>
    <property type="molecule type" value="Genomic_DNA"/>
</dbReference>
<dbReference type="HOGENOM" id="CLU_049301_9_5_11"/>
<dbReference type="SUPFAM" id="SSF52402">
    <property type="entry name" value="Adenine nucleotide alpha hydrolases-like"/>
    <property type="match status" value="1"/>
</dbReference>
<dbReference type="Pfam" id="PF00582">
    <property type="entry name" value="Usp"/>
    <property type="match status" value="1"/>
</dbReference>
<evidence type="ECO:0000313" key="4">
    <source>
        <dbReference type="Proteomes" id="UP000006281"/>
    </source>
</evidence>
<dbReference type="BioCyc" id="SESP1179773:BN6_RS27090-MONOMER"/>
<dbReference type="PRINTS" id="PR01438">
    <property type="entry name" value="UNVRSLSTRESS"/>
</dbReference>
<gene>
    <name evidence="3" type="ordered locus">BN6_56170</name>
</gene>
<dbReference type="InterPro" id="IPR006015">
    <property type="entry name" value="Universal_stress_UspA"/>
</dbReference>
<dbReference type="PATRIC" id="fig|1179773.3.peg.5658"/>
<reference evidence="3 4" key="1">
    <citation type="journal article" date="2012" name="BMC Genomics">
        <title>Complete genome sequence of Saccharothrix espanaensis DSM 44229T and comparison to the other completely sequenced Pseudonocardiaceae.</title>
        <authorList>
            <person name="Strobel T."/>
            <person name="Al-Dilaimi A."/>
            <person name="Blom J."/>
            <person name="Gessner A."/>
            <person name="Kalinowski J."/>
            <person name="Luzhetska M."/>
            <person name="Puhler A."/>
            <person name="Szczepanowski R."/>
            <person name="Bechthold A."/>
            <person name="Ruckert C."/>
        </authorList>
    </citation>
    <scope>NUCLEOTIDE SEQUENCE [LARGE SCALE GENOMIC DNA]</scope>
    <source>
        <strain evidence="4">ATCC 51144 / DSM 44229 / JCM 9112 / NBRC 15066 / NRRL 15764</strain>
    </source>
</reference>
<dbReference type="AlphaFoldDB" id="K0K3H4"/>
<name>K0K3H4_SACES</name>
<sequence>MTGQPVVVVGVDGSPASTAALTWAVAHARDVGARVVAVSVCRVRPTPPSDDRQLTPADAFTALHQRELDQAISVIDAGDVEIEARVPRGAAGPVLVAILTDADALVLGGHGYRRGKVSVIGPVIGHCLRHARIPVVVVTAGGGGDGSPARVGMPVSAQEFR</sequence>
<dbReference type="CDD" id="cd00293">
    <property type="entry name" value="USP-like"/>
    <property type="match status" value="1"/>
</dbReference>
<evidence type="ECO:0000259" key="2">
    <source>
        <dbReference type="Pfam" id="PF00582"/>
    </source>
</evidence>
<comment type="similarity">
    <text evidence="1">Belongs to the universal stress protein A family.</text>
</comment>
<dbReference type="STRING" id="1179773.BN6_56170"/>
<dbReference type="Proteomes" id="UP000006281">
    <property type="component" value="Chromosome"/>
</dbReference>
<evidence type="ECO:0000313" key="3">
    <source>
        <dbReference type="EMBL" id="CCH32876.1"/>
    </source>
</evidence>
<dbReference type="InterPro" id="IPR006016">
    <property type="entry name" value="UspA"/>
</dbReference>
<organism evidence="3 4">
    <name type="scientific">Saccharothrix espanaensis (strain ATCC 51144 / DSM 44229 / JCM 9112 / NBRC 15066 / NRRL 15764)</name>
    <dbReference type="NCBI Taxonomy" id="1179773"/>
    <lineage>
        <taxon>Bacteria</taxon>
        <taxon>Bacillati</taxon>
        <taxon>Actinomycetota</taxon>
        <taxon>Actinomycetes</taxon>
        <taxon>Pseudonocardiales</taxon>
        <taxon>Pseudonocardiaceae</taxon>
        <taxon>Saccharothrix</taxon>
    </lineage>
</organism>
<proteinExistence type="inferred from homology"/>
<feature type="domain" description="UspA" evidence="2">
    <location>
        <begin position="7"/>
        <end position="138"/>
    </location>
</feature>
<dbReference type="Gene3D" id="3.40.50.620">
    <property type="entry name" value="HUPs"/>
    <property type="match status" value="1"/>
</dbReference>